<dbReference type="PANTHER" id="PTHR43434:SF20">
    <property type="entry name" value="5'-NUCLEOTIDASE"/>
    <property type="match status" value="1"/>
</dbReference>
<dbReference type="InterPro" id="IPR023214">
    <property type="entry name" value="HAD_sf"/>
</dbReference>
<dbReference type="SFLD" id="SFLDS00003">
    <property type="entry name" value="Haloacid_Dehalogenase"/>
    <property type="match status" value="1"/>
</dbReference>
<gene>
    <name evidence="1" type="ORF">C666_08365</name>
</gene>
<organism evidence="1 2">
    <name type="scientific">Thauera linaloolentis (strain DSM 12138 / JCM 21573 / CCUG 41526 / CIP 105981 / IAM 15112 / NBRC 102519 / 47Lol)</name>
    <dbReference type="NCBI Taxonomy" id="1123367"/>
    <lineage>
        <taxon>Bacteria</taxon>
        <taxon>Pseudomonadati</taxon>
        <taxon>Pseudomonadota</taxon>
        <taxon>Betaproteobacteria</taxon>
        <taxon>Rhodocyclales</taxon>
        <taxon>Zoogloeaceae</taxon>
        <taxon>Thauera</taxon>
    </lineage>
</organism>
<dbReference type="Gene3D" id="3.40.50.1000">
    <property type="entry name" value="HAD superfamily/HAD-like"/>
    <property type="match status" value="1"/>
</dbReference>
<dbReference type="Pfam" id="PF13419">
    <property type="entry name" value="HAD_2"/>
    <property type="match status" value="1"/>
</dbReference>
<protein>
    <submittedName>
        <fullName evidence="1">Haloacid dehalogenase</fullName>
    </submittedName>
</protein>
<dbReference type="GO" id="GO:0004713">
    <property type="term" value="F:protein tyrosine kinase activity"/>
    <property type="evidence" value="ECO:0007669"/>
    <property type="project" value="TreeGrafter"/>
</dbReference>
<reference evidence="1 2" key="1">
    <citation type="submission" date="2012-09" db="EMBL/GenBank/DDBJ databases">
        <title>Draft Genome Sequences of 6 Strains from Genus Thauera.</title>
        <authorList>
            <person name="Liu B."/>
            <person name="Shapleigh J.P."/>
            <person name="Frostegard A.H."/>
        </authorList>
    </citation>
    <scope>NUCLEOTIDE SEQUENCE [LARGE SCALE GENOMIC DNA]</scope>
    <source>
        <strain evidence="2">47Lol / DSM 12138</strain>
    </source>
</reference>
<dbReference type="AlphaFoldDB" id="N6Z214"/>
<name>N6Z214_THAL4</name>
<dbReference type="Proteomes" id="UP000013232">
    <property type="component" value="Unassembled WGS sequence"/>
</dbReference>
<dbReference type="InterPro" id="IPR050155">
    <property type="entry name" value="HAD-like_hydrolase_sf"/>
</dbReference>
<dbReference type="InterPro" id="IPR041492">
    <property type="entry name" value="HAD_2"/>
</dbReference>
<dbReference type="GO" id="GO:0005829">
    <property type="term" value="C:cytosol"/>
    <property type="evidence" value="ECO:0007669"/>
    <property type="project" value="TreeGrafter"/>
</dbReference>
<comment type="caution">
    <text evidence="1">The sequence shown here is derived from an EMBL/GenBank/DDBJ whole genome shotgun (WGS) entry which is preliminary data.</text>
</comment>
<dbReference type="eggNOG" id="COG0546">
    <property type="taxonomic scope" value="Bacteria"/>
</dbReference>
<dbReference type="Gene3D" id="1.10.150.240">
    <property type="entry name" value="Putative phosphatase, domain 2"/>
    <property type="match status" value="1"/>
</dbReference>
<proteinExistence type="predicted"/>
<dbReference type="InterPro" id="IPR023198">
    <property type="entry name" value="PGP-like_dom2"/>
</dbReference>
<evidence type="ECO:0000313" key="1">
    <source>
        <dbReference type="EMBL" id="ENO88662.1"/>
    </source>
</evidence>
<sequence length="228" mass="24049">MPPLLTRDTAMPACRHVLFDLDGTLIDSAPAILASYREAFAGAGLAPARAIDASIVGPPLAETLQMLAGSGDPALLTVLAERFKASYDTTGYLQTAAYAGIGDMLARLAASGLRLAIATNKRLHPTRLILQHLGWAHHFEAVYALDMCEPRLPDKAAMIARLLADRGIAHEDAVYVGDRVEDGRSADTNRLPFIAATWGYGSLDAGDMAPHWHAAASPAALAARLAGA</sequence>
<accession>N6Z214</accession>
<dbReference type="SFLD" id="SFLDG01129">
    <property type="entry name" value="C1.5:_HAD__Beta-PGM__Phosphata"/>
    <property type="match status" value="1"/>
</dbReference>
<dbReference type="EMBL" id="AMXE01000023">
    <property type="protein sequence ID" value="ENO88662.1"/>
    <property type="molecule type" value="Genomic_DNA"/>
</dbReference>
<dbReference type="STRING" id="1123367.GCA_000621305_01615"/>
<dbReference type="InterPro" id="IPR036412">
    <property type="entry name" value="HAD-like_sf"/>
</dbReference>
<evidence type="ECO:0000313" key="2">
    <source>
        <dbReference type="Proteomes" id="UP000013232"/>
    </source>
</evidence>
<keyword evidence="2" id="KW-1185">Reference proteome</keyword>
<dbReference type="SUPFAM" id="SSF56784">
    <property type="entry name" value="HAD-like"/>
    <property type="match status" value="1"/>
</dbReference>
<dbReference type="PANTHER" id="PTHR43434">
    <property type="entry name" value="PHOSPHOGLYCOLATE PHOSPHATASE"/>
    <property type="match status" value="1"/>
</dbReference>